<dbReference type="InterPro" id="IPR008274">
    <property type="entry name" value="AldOxase/xan_DH_MoCoBD1"/>
</dbReference>
<evidence type="ECO:0000256" key="1">
    <source>
        <dbReference type="ARBA" id="ARBA00022505"/>
    </source>
</evidence>
<dbReference type="PANTHER" id="PTHR11908:SF132">
    <property type="entry name" value="ALDEHYDE OXIDASE 1-RELATED"/>
    <property type="match status" value="1"/>
</dbReference>
<organism evidence="4 5">
    <name type="scientific">Ferroplasma acidiphilum</name>
    <dbReference type="NCBI Taxonomy" id="74969"/>
    <lineage>
        <taxon>Archaea</taxon>
        <taxon>Methanobacteriati</taxon>
        <taxon>Thermoplasmatota</taxon>
        <taxon>Thermoplasmata</taxon>
        <taxon>Thermoplasmatales</taxon>
        <taxon>Ferroplasmaceae</taxon>
        <taxon>Ferroplasma</taxon>
    </lineage>
</organism>
<dbReference type="Gene3D" id="3.30.365.10">
    <property type="entry name" value="Aldehyde oxidase/xanthine dehydrogenase, molybdopterin binding domain"/>
    <property type="match status" value="5"/>
</dbReference>
<keyword evidence="2" id="KW-0560">Oxidoreductase</keyword>
<keyword evidence="5" id="KW-1185">Reference proteome</keyword>
<name>A0A1V0N3F6_9ARCH</name>
<dbReference type="InterPro" id="IPR000674">
    <property type="entry name" value="Ald_Oxase/Xan_DH_a/b"/>
</dbReference>
<gene>
    <name evidence="4" type="ORF">FAD_0740</name>
</gene>
<feature type="domain" description="Aldehyde oxidase/xanthine dehydrogenase a/b hammerhead" evidence="3">
    <location>
        <begin position="9"/>
        <end position="115"/>
    </location>
</feature>
<dbReference type="GeneID" id="31676243"/>
<protein>
    <submittedName>
        <fullName evidence="4">Carbon monoxide dehydrogenase beta subunit</fullName>
    </submittedName>
</protein>
<keyword evidence="1" id="KW-0500">Molybdenum</keyword>
<dbReference type="InterPro" id="IPR016208">
    <property type="entry name" value="Ald_Oxase/xanthine_DH-like"/>
</dbReference>
<dbReference type="Pfam" id="PF20256">
    <property type="entry name" value="MoCoBD_2"/>
    <property type="match status" value="2"/>
</dbReference>
<dbReference type="InterPro" id="IPR046867">
    <property type="entry name" value="AldOxase/xan_DH_MoCoBD2"/>
</dbReference>
<dbReference type="AlphaFoldDB" id="A0A1V0N3F6"/>
<dbReference type="SUPFAM" id="SSF54665">
    <property type="entry name" value="CO dehydrogenase molybdoprotein N-domain-like"/>
    <property type="match status" value="1"/>
</dbReference>
<evidence type="ECO:0000256" key="2">
    <source>
        <dbReference type="ARBA" id="ARBA00023002"/>
    </source>
</evidence>
<dbReference type="Proteomes" id="UP000192050">
    <property type="component" value="Chromosome"/>
</dbReference>
<evidence type="ECO:0000313" key="4">
    <source>
        <dbReference type="EMBL" id="ARD84644.1"/>
    </source>
</evidence>
<proteinExistence type="predicted"/>
<accession>A0A1V0N3F6</accession>
<dbReference type="PANTHER" id="PTHR11908">
    <property type="entry name" value="XANTHINE DEHYDROGENASE"/>
    <property type="match status" value="1"/>
</dbReference>
<dbReference type="InterPro" id="IPR036856">
    <property type="entry name" value="Ald_Oxase/Xan_DH_a/b_sf"/>
</dbReference>
<dbReference type="SUPFAM" id="SSF56003">
    <property type="entry name" value="Molybdenum cofactor-binding domain"/>
    <property type="match status" value="1"/>
</dbReference>
<dbReference type="Pfam" id="PF02738">
    <property type="entry name" value="MoCoBD_1"/>
    <property type="match status" value="1"/>
</dbReference>
<dbReference type="RefSeq" id="WP_081141892.1">
    <property type="nucleotide sequence ID" value="NZ_CP015363.1"/>
</dbReference>
<dbReference type="GO" id="GO:0016491">
    <property type="term" value="F:oxidoreductase activity"/>
    <property type="evidence" value="ECO:0007669"/>
    <property type="project" value="UniProtKB-KW"/>
</dbReference>
<dbReference type="STRING" id="74969.FAD_0740"/>
<dbReference type="EMBL" id="CP015363">
    <property type="protein sequence ID" value="ARD84644.1"/>
    <property type="molecule type" value="Genomic_DNA"/>
</dbReference>
<dbReference type="SMART" id="SM01008">
    <property type="entry name" value="Ald_Xan_dh_C"/>
    <property type="match status" value="1"/>
</dbReference>
<dbReference type="Gene3D" id="3.90.1170.50">
    <property type="entry name" value="Aldehyde oxidase/xanthine dehydrogenase, a/b hammerhead"/>
    <property type="match status" value="1"/>
</dbReference>
<dbReference type="Pfam" id="PF01315">
    <property type="entry name" value="Ald_Xan_dh_C"/>
    <property type="match status" value="1"/>
</dbReference>
<dbReference type="KEGG" id="fai:FAD_0740"/>
<dbReference type="InterPro" id="IPR037165">
    <property type="entry name" value="AldOxase/xan_DH_Mopterin-bd_sf"/>
</dbReference>
<sequence>MDYRDRYVDGKGKYIDDMTFDDMLYMNVFRSPYGKAKIKSVKGGFNASELKLFYKSSMGEMASLGGKSNSAYLEPVFAIDNVNYEGQPIAAVFGKTRYESEDLLNTVSVDYEPMQAVSGIDESLKAPPMHEGTENNILAEAELGEDFDENDIDFDLTLEDTFFNERIIANSMETRGCIADYKDSKLTFYVSTQSVQSVKAGLVQALGMKPEDVRVIQADTGGAFGSKGSFYPEYVMAAYASKKYGKPVKWIETRKEHLEAAYPGRGAKARIKIYARNDGRITGIKGDVYVDAGAYDAGTGGFASRFIAYQITGPYHIEKAYMRAYSVLTNKAPMGPYRGAGRPEAAFFMERMMDLLADRLQMDISEVRLVNASTEPFTSPTGLTVKEATRPFLEKALAEVNYSKISREEKTGIAFFVLIPASRPGESARIDVSNGKITAQLGGNVHGQGHELFVKSILENELQVEQNLISLENGDTAEMESGVGSWGSRTAIAGASALMKVAGQIKEQVIKKYGKYSPEKLLSGNYSAYDFLKIDYDVNSVNFNMITAERNRNGLVTMKDWYSYYDLGHVLSPVNVIAQITGGVLEGVGQMFSESLRYSPEGQLMTTSISDAGLLTSDYAPNCHIKWVENGSPSPSQAKGLGEAPTIGTPAALARAVELITRNRVVNTPIKLEDIENFQ</sequence>
<evidence type="ECO:0000313" key="5">
    <source>
        <dbReference type="Proteomes" id="UP000192050"/>
    </source>
</evidence>
<dbReference type="OrthoDB" id="57164at2157"/>
<evidence type="ECO:0000259" key="3">
    <source>
        <dbReference type="SMART" id="SM01008"/>
    </source>
</evidence>
<reference evidence="4 5" key="1">
    <citation type="submission" date="2011-10" db="EMBL/GenBank/DDBJ databases">
        <title>Metabolic and evolutionary patterns in the extreme acidophile Ferroplasma acidiphilum.</title>
        <authorList>
            <person name="Golyshina O.V."/>
            <person name="Kozyavkin S.A."/>
            <person name="Tatusov R.L."/>
            <person name="Slesarev A.I."/>
            <person name="Golyshin P.N."/>
        </authorList>
    </citation>
    <scope>NUCLEOTIDE SEQUENCE [LARGE SCALE GENOMIC DNA]</scope>
    <source>
        <strain evidence="5">Y</strain>
    </source>
</reference>
<dbReference type="GO" id="GO:0005506">
    <property type="term" value="F:iron ion binding"/>
    <property type="evidence" value="ECO:0007669"/>
    <property type="project" value="InterPro"/>
</dbReference>